<dbReference type="PANTHER" id="PTHR30535">
    <property type="entry name" value="VITAMIN B12-BINDING PROTEIN"/>
    <property type="match status" value="1"/>
</dbReference>
<evidence type="ECO:0000256" key="1">
    <source>
        <dbReference type="ARBA" id="ARBA00008814"/>
    </source>
</evidence>
<protein>
    <submittedName>
        <fullName evidence="5">Iron complex transport system substrate-binding protein</fullName>
    </submittedName>
</protein>
<accession>A0ABT9Z0X5</accession>
<reference evidence="5 6" key="1">
    <citation type="submission" date="2023-07" db="EMBL/GenBank/DDBJ databases">
        <title>Genomic Encyclopedia of Type Strains, Phase IV (KMG-IV): sequencing the most valuable type-strain genomes for metagenomic binning, comparative biology and taxonomic classification.</title>
        <authorList>
            <person name="Goeker M."/>
        </authorList>
    </citation>
    <scope>NUCLEOTIDE SEQUENCE [LARGE SCALE GENOMIC DNA]</scope>
    <source>
        <strain evidence="5 6">DSM 17723</strain>
    </source>
</reference>
<keyword evidence="6" id="KW-1185">Reference proteome</keyword>
<name>A0ABT9Z0X5_9BACI</name>
<evidence type="ECO:0000256" key="3">
    <source>
        <dbReference type="SAM" id="SignalP"/>
    </source>
</evidence>
<gene>
    <name evidence="5" type="ORF">J2S02_002238</name>
</gene>
<dbReference type="InterPro" id="IPR054828">
    <property type="entry name" value="Vit_B12_bind_prot"/>
</dbReference>
<keyword evidence="2 3" id="KW-0732">Signal</keyword>
<feature type="chain" id="PRO_5046431504" evidence="3">
    <location>
        <begin position="22"/>
        <end position="316"/>
    </location>
</feature>
<dbReference type="EMBL" id="JAUSTZ010000003">
    <property type="protein sequence ID" value="MDQ0225894.1"/>
    <property type="molecule type" value="Genomic_DNA"/>
</dbReference>
<dbReference type="NCBIfam" id="NF038402">
    <property type="entry name" value="TroA_like"/>
    <property type="match status" value="1"/>
</dbReference>
<comment type="caution">
    <text evidence="5">The sequence shown here is derived from an EMBL/GenBank/DDBJ whole genome shotgun (WGS) entry which is preliminary data.</text>
</comment>
<dbReference type="SUPFAM" id="SSF53807">
    <property type="entry name" value="Helical backbone' metal receptor"/>
    <property type="match status" value="1"/>
</dbReference>
<dbReference type="Pfam" id="PF01497">
    <property type="entry name" value="Peripla_BP_2"/>
    <property type="match status" value="1"/>
</dbReference>
<dbReference type="PANTHER" id="PTHR30535:SF34">
    <property type="entry name" value="MOLYBDATE-BINDING PROTEIN MOLA"/>
    <property type="match status" value="1"/>
</dbReference>
<dbReference type="Gene3D" id="3.40.50.1980">
    <property type="entry name" value="Nitrogenase molybdenum iron protein domain"/>
    <property type="match status" value="2"/>
</dbReference>
<organism evidence="5 6">
    <name type="scientific">Metabacillus niabensis</name>
    <dbReference type="NCBI Taxonomy" id="324854"/>
    <lineage>
        <taxon>Bacteria</taxon>
        <taxon>Bacillati</taxon>
        <taxon>Bacillota</taxon>
        <taxon>Bacilli</taxon>
        <taxon>Bacillales</taxon>
        <taxon>Bacillaceae</taxon>
        <taxon>Metabacillus</taxon>
    </lineage>
</organism>
<feature type="domain" description="Fe/B12 periplasmic-binding" evidence="4">
    <location>
        <begin position="56"/>
        <end position="313"/>
    </location>
</feature>
<dbReference type="PROSITE" id="PS50983">
    <property type="entry name" value="FE_B12_PBP"/>
    <property type="match status" value="1"/>
</dbReference>
<dbReference type="Proteomes" id="UP001232245">
    <property type="component" value="Unassembled WGS sequence"/>
</dbReference>
<evidence type="ECO:0000256" key="2">
    <source>
        <dbReference type="ARBA" id="ARBA00022729"/>
    </source>
</evidence>
<dbReference type="RefSeq" id="WP_174880304.1">
    <property type="nucleotide sequence ID" value="NZ_CADEPK010000142.1"/>
</dbReference>
<evidence type="ECO:0000313" key="6">
    <source>
        <dbReference type="Proteomes" id="UP001232245"/>
    </source>
</evidence>
<sequence>MKQTLLLSFLLLFVLSGCGQAASTPENIHSSTDNSKQYSITDFTGQKITFNTVPEHVVALSNGEMDIIYALGGKLVGRPTTSGKPIIAEAEAVEQIGTTHELDLEKITSVRPDVVLGNAQMNAKDVQTIQELGAQMVLTEAQAVDDIKSQITLFGEMLQKQEKAKELITQMEDKLQTLKTEDTKRVLLVYGAPGTYMAALPNSLSGNILEIAGGENIASDFPSLETYPQYAQLNVERIIEANPEYILLMSHGNPEEVKEGFMKEMEQNAAWNNLDAVKAGNVDILPADLFGTNPGTRVVDAVEYLVKILDSPNEAS</sequence>
<proteinExistence type="inferred from homology"/>
<comment type="similarity">
    <text evidence="1">Belongs to the bacterial solute-binding protein 8 family.</text>
</comment>
<feature type="signal peptide" evidence="3">
    <location>
        <begin position="1"/>
        <end position="21"/>
    </location>
</feature>
<dbReference type="InterPro" id="IPR002491">
    <property type="entry name" value="ABC_transptr_periplasmic_BD"/>
</dbReference>
<evidence type="ECO:0000313" key="5">
    <source>
        <dbReference type="EMBL" id="MDQ0225894.1"/>
    </source>
</evidence>
<dbReference type="PROSITE" id="PS51257">
    <property type="entry name" value="PROKAR_LIPOPROTEIN"/>
    <property type="match status" value="1"/>
</dbReference>
<dbReference type="InterPro" id="IPR050902">
    <property type="entry name" value="ABC_Transporter_SBP"/>
</dbReference>
<evidence type="ECO:0000259" key="4">
    <source>
        <dbReference type="PROSITE" id="PS50983"/>
    </source>
</evidence>